<dbReference type="InterPro" id="IPR031468">
    <property type="entry name" value="SMP_LBD"/>
</dbReference>
<dbReference type="GO" id="GO:1990456">
    <property type="term" value="P:mitochondrion-endoplasmic reticulum membrane tethering"/>
    <property type="evidence" value="ECO:0007669"/>
    <property type="project" value="TreeGrafter"/>
</dbReference>
<comment type="function">
    <text evidence="10">Component of the ERMES/MDM complex, which serves as a molecular tether to connect the endoplasmic reticulum (ER) and mitochondria. Components of this complex are involved in the control of mitochondrial shape and protein biogenesis, and function in nonvesicular lipid trafficking between the ER and mitochondria. MDM34 is required for the interaction of the ER-resident membrane protein MMM1 and the outer mitochondrial membrane-resident beta-barrel protein MDM10.</text>
</comment>
<dbReference type="EMBL" id="RWJN01000029">
    <property type="protein sequence ID" value="TCD70014.1"/>
    <property type="molecule type" value="Genomic_DNA"/>
</dbReference>
<comment type="similarity">
    <text evidence="10">Belongs to the MDM34 family.</text>
</comment>
<dbReference type="Pfam" id="PF26545">
    <property type="entry name" value="Mdm34_N"/>
    <property type="match status" value="1"/>
</dbReference>
<comment type="subcellular location">
    <subcellularLocation>
        <location evidence="1">Membrane</location>
    </subcellularLocation>
    <subcellularLocation>
        <location evidence="10">Mitochondrion outer membrane</location>
        <topology evidence="10">Multi-pass membrane protein</topology>
    </subcellularLocation>
    <text evidence="10">The ERMES/MDM complex localizes to a few discrete foci (around 10 per single cell), that represent mitochondria-endoplasmic reticulum junctions. These foci are often found next to mtDNA nucleoids.</text>
</comment>
<accession>A0A4R0S1J6</accession>
<dbReference type="OrthoDB" id="17927at2759"/>
<keyword evidence="14" id="KW-1185">Reference proteome</keyword>
<feature type="region of interest" description="Disordered" evidence="11">
    <location>
        <begin position="500"/>
        <end position="524"/>
    </location>
</feature>
<evidence type="ECO:0000256" key="4">
    <source>
        <dbReference type="ARBA" id="ARBA00022692"/>
    </source>
</evidence>
<sequence>MLRGDRRPCRCAQRVSSDCEGEIAAWPSVDVTGLESAQLGLIRYPPSSSHPVPPSPCSSLKYAASQPEKSLNISFAYPHAACGRYQHRHQMSFSFEWPRFSDQFHADAIQMLDSALNKGKKPPVIADRIEVVELEMGTQPPELEIRDIGELTMDQFRGIFRLTYTGDAHIVLRTKVQANPLNHKSTEIHNLMGTSSGMLAAKDPLVVPMLLRLSHFKLDSYIVLVVSKQKGITLVFKTDPLQNVDINSTFDSIAVIQKFIQKEIEGQLRQMFREDLPGIIHRLSQQWVKAKVEAPYLAKRPPPSPLHLRSWETASAPDTSYRIPPRMPLGLHPQLVRAQTASLFGSTRPRTASVYSASSAGRRPVPSTPSVISSAPLPDRSPPNPNLEGPTSFPHIEQFDPTYGLRPDRIPTKSVFNSFRSLFQPNKGLADLAEEPSEIDDEDMGMYDGSNWDDLLSEAQYSTAAPPPSESDLDEDVVEYESLPAVGGGTITRPRVIHAQSQVQSEIDDTSSSTAGPSRRPVPPRLTGLSRLHDSMSVYSASQASYSAYSDRNFTHSSYNPYFAEATPMYGRPRPYSAIEPYHRGPYNMASPTMTTIPPIPALDPSGSRRGGSPSSLRTQPSRSTDMTRSIPTPPNPEDSDSEIGIRISRPRRSSFSSSFHTMDRFHTGSPPDGPSHMSGDHDPKIILKPALNNSISKLSTLSHSNHTLSPYTRTLEHYTVRSVPPRESNSSGSASLVERQPVKARRKRIHKLGGKSKPPDLDLSEEQPQRATSVSGEPASPVPQLSDFDASELDRYFRSRDDLVPLYPDLHPSHVRRRFPSYQSQA</sequence>
<evidence type="ECO:0000256" key="11">
    <source>
        <dbReference type="SAM" id="MobiDB-lite"/>
    </source>
</evidence>
<dbReference type="STRING" id="92696.A0A4R0S1J6"/>
<comment type="subunit">
    <text evidence="10">Component of the ER-mitochondria encounter structure (ERMES) or MDM complex, composed of MMM1, MDM10, MDM12 and MDM34.</text>
</comment>
<evidence type="ECO:0000256" key="7">
    <source>
        <dbReference type="ARBA" id="ARBA00023121"/>
    </source>
</evidence>
<feature type="compositionally biased region" description="Basic residues" evidence="11">
    <location>
        <begin position="743"/>
        <end position="755"/>
    </location>
</feature>
<proteinExistence type="inferred from homology"/>
<protein>
    <recommendedName>
        <fullName evidence="10">Mitochondrial distribution and morphology protein 34</fullName>
    </recommendedName>
</protein>
<evidence type="ECO:0000313" key="14">
    <source>
        <dbReference type="Proteomes" id="UP000292702"/>
    </source>
</evidence>
<dbReference type="HAMAP" id="MF_03105">
    <property type="entry name" value="Mdm34"/>
    <property type="match status" value="1"/>
</dbReference>
<keyword evidence="9 10" id="KW-0472">Membrane</keyword>
<dbReference type="Proteomes" id="UP000292702">
    <property type="component" value="Unassembled WGS sequence"/>
</dbReference>
<evidence type="ECO:0000256" key="2">
    <source>
        <dbReference type="ARBA" id="ARBA00022448"/>
    </source>
</evidence>
<gene>
    <name evidence="10 13" type="primary">MDM34</name>
    <name evidence="13" type="ORF">EIP91_005264</name>
</gene>
<dbReference type="InterPro" id="IPR058825">
    <property type="entry name" value="MDM34_N"/>
</dbReference>
<feature type="compositionally biased region" description="Polar residues" evidence="11">
    <location>
        <begin position="347"/>
        <end position="359"/>
    </location>
</feature>
<evidence type="ECO:0000313" key="13">
    <source>
        <dbReference type="EMBL" id="TCD70014.1"/>
    </source>
</evidence>
<dbReference type="GO" id="GO:0007005">
    <property type="term" value="P:mitochondrion organization"/>
    <property type="evidence" value="ECO:0007669"/>
    <property type="project" value="InterPro"/>
</dbReference>
<feature type="region of interest" description="Disordered" evidence="11">
    <location>
        <begin position="590"/>
        <end position="686"/>
    </location>
</feature>
<dbReference type="PANTHER" id="PTHR28185">
    <property type="entry name" value="MITOCHONDRIAL DISTRIBUTION AND MORPHOLOGY PROTEIN 34"/>
    <property type="match status" value="1"/>
</dbReference>
<dbReference type="GO" id="GO:0032865">
    <property type="term" value="C:ERMES complex"/>
    <property type="evidence" value="ECO:0007669"/>
    <property type="project" value="UniProtKB-UniRule"/>
</dbReference>
<evidence type="ECO:0000256" key="3">
    <source>
        <dbReference type="ARBA" id="ARBA00022452"/>
    </source>
</evidence>
<comment type="caution">
    <text evidence="13">The sequence shown here is derived from an EMBL/GenBank/DDBJ whole genome shotgun (WGS) entry which is preliminary data.</text>
</comment>
<dbReference type="GO" id="GO:0015914">
    <property type="term" value="P:phospholipid transport"/>
    <property type="evidence" value="ECO:0007669"/>
    <property type="project" value="TreeGrafter"/>
</dbReference>
<feature type="region of interest" description="Disordered" evidence="11">
    <location>
        <begin position="804"/>
        <end position="827"/>
    </location>
</feature>
<dbReference type="PANTHER" id="PTHR28185:SF1">
    <property type="entry name" value="MITOCHONDRIAL DISTRIBUTION AND MORPHOLOGY PROTEIN 34"/>
    <property type="match status" value="1"/>
</dbReference>
<evidence type="ECO:0000256" key="1">
    <source>
        <dbReference type="ARBA" id="ARBA00004370"/>
    </source>
</evidence>
<feature type="region of interest" description="Disordered" evidence="11">
    <location>
        <begin position="723"/>
        <end position="789"/>
    </location>
</feature>
<name>A0A4R0S1J6_9APHY</name>
<organism evidence="13 14">
    <name type="scientific">Steccherinum ochraceum</name>
    <dbReference type="NCBI Taxonomy" id="92696"/>
    <lineage>
        <taxon>Eukaryota</taxon>
        <taxon>Fungi</taxon>
        <taxon>Dikarya</taxon>
        <taxon>Basidiomycota</taxon>
        <taxon>Agaricomycotina</taxon>
        <taxon>Agaricomycetes</taxon>
        <taxon>Polyporales</taxon>
        <taxon>Steccherinaceae</taxon>
        <taxon>Steccherinum</taxon>
    </lineage>
</organism>
<evidence type="ECO:0000256" key="5">
    <source>
        <dbReference type="ARBA" id="ARBA00022787"/>
    </source>
</evidence>
<keyword evidence="2" id="KW-0813">Transport</keyword>
<feature type="domain" description="SMP-LTD" evidence="12">
    <location>
        <begin position="91"/>
        <end position="285"/>
    </location>
</feature>
<dbReference type="GO" id="GO:0008289">
    <property type="term" value="F:lipid binding"/>
    <property type="evidence" value="ECO:0007669"/>
    <property type="project" value="UniProtKB-KW"/>
</dbReference>
<dbReference type="InterPro" id="IPR027536">
    <property type="entry name" value="MDM34"/>
</dbReference>
<dbReference type="CDD" id="cd21673">
    <property type="entry name" value="SMP_Mdm34"/>
    <property type="match status" value="1"/>
</dbReference>
<feature type="compositionally biased region" description="Polar residues" evidence="11">
    <location>
        <begin position="500"/>
        <end position="516"/>
    </location>
</feature>
<feature type="compositionally biased region" description="Polar residues" evidence="11">
    <location>
        <begin position="617"/>
        <end position="631"/>
    </location>
</feature>
<dbReference type="AlphaFoldDB" id="A0A4R0S1J6"/>
<comment type="domain">
    <text evidence="10">Lacks alpha-helical transmembrane segments, suggesting that it resides in the membrane via beta-sheet conformations similar to those predicted for other outer membrane proteins and porin.</text>
</comment>
<feature type="region of interest" description="Disordered" evidence="11">
    <location>
        <begin position="347"/>
        <end position="396"/>
    </location>
</feature>
<keyword evidence="3 10" id="KW-1134">Transmembrane beta strand</keyword>
<reference evidence="13 14" key="1">
    <citation type="submission" date="2018-11" db="EMBL/GenBank/DDBJ databases">
        <title>Genome assembly of Steccherinum ochraceum LE-BIN_3174, the white-rot fungus of the Steccherinaceae family (The Residual Polyporoid clade, Polyporales, Basidiomycota).</title>
        <authorList>
            <person name="Fedorova T.V."/>
            <person name="Glazunova O.A."/>
            <person name="Landesman E.O."/>
            <person name="Moiseenko K.V."/>
            <person name="Psurtseva N.V."/>
            <person name="Savinova O.S."/>
            <person name="Shakhova N.V."/>
            <person name="Tyazhelova T.V."/>
            <person name="Vasina D.V."/>
        </authorList>
    </citation>
    <scope>NUCLEOTIDE SEQUENCE [LARGE SCALE GENOMIC DNA]</scope>
    <source>
        <strain evidence="13 14">LE-BIN_3174</strain>
    </source>
</reference>
<keyword evidence="7" id="KW-0446">Lipid-binding</keyword>
<keyword evidence="5 10" id="KW-1000">Mitochondrion outer membrane</keyword>
<evidence type="ECO:0000256" key="9">
    <source>
        <dbReference type="ARBA" id="ARBA00023136"/>
    </source>
</evidence>
<evidence type="ECO:0000256" key="6">
    <source>
        <dbReference type="ARBA" id="ARBA00023055"/>
    </source>
</evidence>
<keyword evidence="8 10" id="KW-0496">Mitochondrion</keyword>
<evidence type="ECO:0000256" key="10">
    <source>
        <dbReference type="HAMAP-Rule" id="MF_03105"/>
    </source>
</evidence>
<dbReference type="PROSITE" id="PS51847">
    <property type="entry name" value="SMP"/>
    <property type="match status" value="1"/>
</dbReference>
<evidence type="ECO:0000259" key="12">
    <source>
        <dbReference type="PROSITE" id="PS51847"/>
    </source>
</evidence>
<evidence type="ECO:0000256" key="8">
    <source>
        <dbReference type="ARBA" id="ARBA00023128"/>
    </source>
</evidence>
<keyword evidence="6" id="KW-0445">Lipid transport</keyword>
<keyword evidence="4 10" id="KW-0812">Transmembrane</keyword>
<feature type="compositionally biased region" description="Low complexity" evidence="11">
    <location>
        <begin position="605"/>
        <end position="616"/>
    </location>
</feature>